<dbReference type="Pfam" id="PF13561">
    <property type="entry name" value="adh_short_C2"/>
    <property type="match status" value="1"/>
</dbReference>
<organism evidence="3 4">
    <name type="scientific">Dietzia maris</name>
    <dbReference type="NCBI Taxonomy" id="37915"/>
    <lineage>
        <taxon>Bacteria</taxon>
        <taxon>Bacillati</taxon>
        <taxon>Actinomycetota</taxon>
        <taxon>Actinomycetes</taxon>
        <taxon>Mycobacteriales</taxon>
        <taxon>Dietziaceae</taxon>
        <taxon>Dietzia</taxon>
    </lineage>
</organism>
<dbReference type="SUPFAM" id="SSF51735">
    <property type="entry name" value="NAD(P)-binding Rossmann-fold domains"/>
    <property type="match status" value="2"/>
</dbReference>
<name>A0AAE4QXH0_9ACTN</name>
<dbReference type="PANTHER" id="PTHR24321:SF8">
    <property type="entry name" value="ESTRADIOL 17-BETA-DEHYDROGENASE 8-RELATED"/>
    <property type="match status" value="1"/>
</dbReference>
<dbReference type="InterPro" id="IPR002347">
    <property type="entry name" value="SDR_fam"/>
</dbReference>
<keyword evidence="2" id="KW-0560">Oxidoreductase</keyword>
<dbReference type="EMBL" id="JAWLKJ010000002">
    <property type="protein sequence ID" value="MDV6298938.1"/>
    <property type="molecule type" value="Genomic_DNA"/>
</dbReference>
<evidence type="ECO:0000313" key="4">
    <source>
        <dbReference type="Proteomes" id="UP001185873"/>
    </source>
</evidence>
<dbReference type="PANTHER" id="PTHR24321">
    <property type="entry name" value="DEHYDROGENASES, SHORT CHAIN"/>
    <property type="match status" value="1"/>
</dbReference>
<evidence type="ECO:0000256" key="1">
    <source>
        <dbReference type="ARBA" id="ARBA00006484"/>
    </source>
</evidence>
<comment type="similarity">
    <text evidence="1">Belongs to the short-chain dehydrogenases/reductases (SDR) family.</text>
</comment>
<dbReference type="Proteomes" id="UP001185873">
    <property type="component" value="Unassembled WGS sequence"/>
</dbReference>
<reference evidence="3" key="1">
    <citation type="submission" date="2023-10" db="EMBL/GenBank/DDBJ databases">
        <title>Development of a sustainable strategy for remediation of hydrocarbon-contaminated territories based on the waste exchange concept.</title>
        <authorList>
            <person name="Krivoruchko A."/>
        </authorList>
    </citation>
    <scope>NUCLEOTIDE SEQUENCE</scope>
    <source>
        <strain evidence="3">IEGM 1175</strain>
    </source>
</reference>
<dbReference type="InterPro" id="IPR036291">
    <property type="entry name" value="NAD(P)-bd_dom_sf"/>
</dbReference>
<protein>
    <submittedName>
        <fullName evidence="3">SDR family oxidoreductase</fullName>
    </submittedName>
</protein>
<accession>A0AAE4QXH0</accession>
<sequence>MAAQLDGEATFVTGVARGQGRTHAVRLAAPEDPDETRRLVEAQGRRALLSVGDVRYLEGMRKIVDDAVVELGPKNVRVNSIHPGGVATPMGGGDMVSTLEAVGESNPPLNLMGTTFLEQTWAEPEEISNVVAFLASDESTFITAEHISIDGGSQYF</sequence>
<proteinExistence type="inferred from homology"/>
<dbReference type="AlphaFoldDB" id="A0AAE4QXH0"/>
<dbReference type="PRINTS" id="PR00081">
    <property type="entry name" value="GDHRDH"/>
</dbReference>
<dbReference type="RefSeq" id="WP_317469474.1">
    <property type="nucleotide sequence ID" value="NZ_JAWLKJ010000002.1"/>
</dbReference>
<evidence type="ECO:0000256" key="2">
    <source>
        <dbReference type="ARBA" id="ARBA00023002"/>
    </source>
</evidence>
<comment type="caution">
    <text evidence="3">The sequence shown here is derived from an EMBL/GenBank/DDBJ whole genome shotgun (WGS) entry which is preliminary data.</text>
</comment>
<dbReference type="GO" id="GO:0016491">
    <property type="term" value="F:oxidoreductase activity"/>
    <property type="evidence" value="ECO:0007669"/>
    <property type="project" value="UniProtKB-KW"/>
</dbReference>
<evidence type="ECO:0000313" key="3">
    <source>
        <dbReference type="EMBL" id="MDV6298938.1"/>
    </source>
</evidence>
<dbReference type="Gene3D" id="3.40.50.720">
    <property type="entry name" value="NAD(P)-binding Rossmann-like Domain"/>
    <property type="match status" value="2"/>
</dbReference>
<gene>
    <name evidence="3" type="ORF">R3P82_07395</name>
</gene>